<accession>A0A8T4C6F1</accession>
<dbReference type="Proteomes" id="UP000774699">
    <property type="component" value="Unassembled WGS sequence"/>
</dbReference>
<gene>
    <name evidence="3" type="ORF">FJY86_00260</name>
</gene>
<name>A0A8T4C6F1_9ARCH</name>
<organism evidence="3 4">
    <name type="scientific">Candidatus Iainarchaeum sp</name>
    <dbReference type="NCBI Taxonomy" id="3101447"/>
    <lineage>
        <taxon>Archaea</taxon>
        <taxon>Candidatus Iainarchaeota</taxon>
        <taxon>Candidatus Iainarchaeia</taxon>
        <taxon>Candidatus Iainarchaeales</taxon>
        <taxon>Candidatus Iainarchaeaceae</taxon>
        <taxon>Candidatus Iainarchaeum</taxon>
    </lineage>
</organism>
<proteinExistence type="predicted"/>
<dbReference type="Pfam" id="PF13579">
    <property type="entry name" value="Glyco_trans_4_4"/>
    <property type="match status" value="1"/>
</dbReference>
<dbReference type="PANTHER" id="PTHR46401:SF2">
    <property type="entry name" value="GLYCOSYLTRANSFERASE WBBK-RELATED"/>
    <property type="match status" value="1"/>
</dbReference>
<sequence>MNSPKIIVYSPYAPSAPGAAGMRVKAIQDALERENARVTILTPRDGREWSIFQRIQDEKPSTIIATSPPLPPLAWVWFAAKVSGSRFILDAKDDGRALALLSKKNNSWKEIMYLQLRAFLYKNADRIWFLTQSDKEEARQRYHLSESRTAIVPNGCDERITFSTVLRKKIRSEWNVSPRRMVLLYAGSLGDEDIHGFVQATQKIRDNYHLIFVATVDNTTQDRARRDALHAQLNQKEQSYHFYENISPSELSAIFSGADIGIVPWSDDLPSSIPVKTFDYAGTGLPILAKCPPSGELHALLENNKEWGDSIASWDAFPRAFARTLRRFSLSKYTLKQRAVHAKRVQETWGRRKRIQREMSRVIDMNKNQS</sequence>
<feature type="domain" description="Glycosyltransferase subfamily 4-like N-terminal" evidence="2">
    <location>
        <begin position="50"/>
        <end position="155"/>
    </location>
</feature>
<dbReference type="EMBL" id="VGJJ01000001">
    <property type="protein sequence ID" value="MBM3281764.1"/>
    <property type="molecule type" value="Genomic_DNA"/>
</dbReference>
<comment type="caution">
    <text evidence="3">The sequence shown here is derived from an EMBL/GenBank/DDBJ whole genome shotgun (WGS) entry which is preliminary data.</text>
</comment>
<evidence type="ECO:0000256" key="1">
    <source>
        <dbReference type="ARBA" id="ARBA00022679"/>
    </source>
</evidence>
<evidence type="ECO:0000313" key="3">
    <source>
        <dbReference type="EMBL" id="MBM3281764.1"/>
    </source>
</evidence>
<keyword evidence="1" id="KW-0808">Transferase</keyword>
<dbReference type="AlphaFoldDB" id="A0A8T4C6F1"/>
<evidence type="ECO:0000259" key="2">
    <source>
        <dbReference type="Pfam" id="PF13579"/>
    </source>
</evidence>
<protein>
    <submittedName>
        <fullName evidence="3">Glycosyltransferase family 4 protein</fullName>
    </submittedName>
</protein>
<dbReference type="InterPro" id="IPR028098">
    <property type="entry name" value="Glyco_trans_4-like_N"/>
</dbReference>
<dbReference type="SUPFAM" id="SSF53756">
    <property type="entry name" value="UDP-Glycosyltransferase/glycogen phosphorylase"/>
    <property type="match status" value="1"/>
</dbReference>
<evidence type="ECO:0000313" key="4">
    <source>
        <dbReference type="Proteomes" id="UP000774699"/>
    </source>
</evidence>
<reference evidence="3" key="1">
    <citation type="submission" date="2019-03" db="EMBL/GenBank/DDBJ databases">
        <title>Lake Tanganyika Metagenome-Assembled Genomes (MAGs).</title>
        <authorList>
            <person name="Tran P."/>
        </authorList>
    </citation>
    <scope>NUCLEOTIDE SEQUENCE</scope>
    <source>
        <strain evidence="3">M_DeepCast_50m_m2_156</strain>
    </source>
</reference>
<dbReference type="PANTHER" id="PTHR46401">
    <property type="entry name" value="GLYCOSYLTRANSFERASE WBBK-RELATED"/>
    <property type="match status" value="1"/>
</dbReference>
<dbReference type="GO" id="GO:0016757">
    <property type="term" value="F:glycosyltransferase activity"/>
    <property type="evidence" value="ECO:0007669"/>
    <property type="project" value="TreeGrafter"/>
</dbReference>
<dbReference type="Gene3D" id="3.40.50.2000">
    <property type="entry name" value="Glycogen Phosphorylase B"/>
    <property type="match status" value="2"/>
</dbReference>